<evidence type="ECO:0000313" key="3">
    <source>
        <dbReference type="EMBL" id="KXT08965.1"/>
    </source>
</evidence>
<feature type="signal peptide" evidence="2">
    <location>
        <begin position="1"/>
        <end position="20"/>
    </location>
</feature>
<dbReference type="AlphaFoldDB" id="A0A139I2M5"/>
<keyword evidence="2" id="KW-0732">Signal</keyword>
<feature type="region of interest" description="Disordered" evidence="1">
    <location>
        <begin position="231"/>
        <end position="258"/>
    </location>
</feature>
<reference evidence="3 4" key="1">
    <citation type="submission" date="2015-07" db="EMBL/GenBank/DDBJ databases">
        <title>Comparative genomics of the Sigatoka disease complex on banana suggests a link between parallel evolutionary changes in Pseudocercospora fijiensis and Pseudocercospora eumusae and increased virulence on the banana host.</title>
        <authorList>
            <person name="Chang T.-C."/>
            <person name="Salvucci A."/>
            <person name="Crous P.W."/>
            <person name="Stergiopoulos I."/>
        </authorList>
    </citation>
    <scope>NUCLEOTIDE SEQUENCE [LARGE SCALE GENOMIC DNA]</scope>
    <source>
        <strain evidence="3 4">CBS 116634</strain>
    </source>
</reference>
<feature type="compositionally biased region" description="Low complexity" evidence="1">
    <location>
        <begin position="231"/>
        <end position="241"/>
    </location>
</feature>
<organism evidence="3 4">
    <name type="scientific">Pseudocercospora musae</name>
    <dbReference type="NCBI Taxonomy" id="113226"/>
    <lineage>
        <taxon>Eukaryota</taxon>
        <taxon>Fungi</taxon>
        <taxon>Dikarya</taxon>
        <taxon>Ascomycota</taxon>
        <taxon>Pezizomycotina</taxon>
        <taxon>Dothideomycetes</taxon>
        <taxon>Dothideomycetidae</taxon>
        <taxon>Mycosphaerellales</taxon>
        <taxon>Mycosphaerellaceae</taxon>
        <taxon>Pseudocercospora</taxon>
    </lineage>
</organism>
<proteinExistence type="predicted"/>
<feature type="compositionally biased region" description="Polar residues" evidence="1">
    <location>
        <begin position="242"/>
        <end position="257"/>
    </location>
</feature>
<dbReference type="Proteomes" id="UP000073492">
    <property type="component" value="Unassembled WGS sequence"/>
</dbReference>
<gene>
    <name evidence="3" type="ORF">AC579_4019</name>
</gene>
<dbReference type="OrthoDB" id="3909290at2759"/>
<dbReference type="STRING" id="113226.A0A139I2M5"/>
<evidence type="ECO:0000256" key="1">
    <source>
        <dbReference type="SAM" id="MobiDB-lite"/>
    </source>
</evidence>
<keyword evidence="4" id="KW-1185">Reference proteome</keyword>
<sequence length="279" mass="28526">MKSTMMITAAAILLATFANAQSHGQQEYLVSVCQPKNSSNNDMPDYNAPCNAIAAIQGQCIYGPAYLSAPGSGTGSLKKRQSGDSDIPTQSNDTQRVCLCESEFWDLANGCFSCYKKHGGEMDGAGSISENTLSSISSKYCAATVTPTAGLADYLYALASSLEPSTTQTGSVQTSVSYLDSIGNKTEVSYYYTPSVTGSAAWVVAQPTGSDSSVAYSTTNVDDGQIRATASANNAAASGGSETRTGSGAQSTESGSSAGKHEAMAAAGLLGLVGLVVVL</sequence>
<protein>
    <submittedName>
        <fullName evidence="3">Uncharacterized protein</fullName>
    </submittedName>
</protein>
<name>A0A139I2M5_9PEZI</name>
<feature type="chain" id="PRO_5007297111" evidence="2">
    <location>
        <begin position="21"/>
        <end position="279"/>
    </location>
</feature>
<evidence type="ECO:0000256" key="2">
    <source>
        <dbReference type="SAM" id="SignalP"/>
    </source>
</evidence>
<comment type="caution">
    <text evidence="3">The sequence shown here is derived from an EMBL/GenBank/DDBJ whole genome shotgun (WGS) entry which is preliminary data.</text>
</comment>
<dbReference type="EMBL" id="LFZO01000387">
    <property type="protein sequence ID" value="KXT08965.1"/>
    <property type="molecule type" value="Genomic_DNA"/>
</dbReference>
<accession>A0A139I2M5</accession>
<evidence type="ECO:0000313" key="4">
    <source>
        <dbReference type="Proteomes" id="UP000073492"/>
    </source>
</evidence>